<gene>
    <name evidence="1" type="ORF">BOTCAL_0504g00050</name>
</gene>
<reference evidence="1 2" key="1">
    <citation type="submission" date="2017-11" db="EMBL/GenBank/DDBJ databases">
        <title>Comparative genomics of Botrytis spp.</title>
        <authorList>
            <person name="Valero-Jimenez C.A."/>
            <person name="Tapia P."/>
            <person name="Veloso J."/>
            <person name="Silva-Moreno E."/>
            <person name="Staats M."/>
            <person name="Valdes J.H."/>
            <person name="Van Kan J.A.L."/>
        </authorList>
    </citation>
    <scope>NUCLEOTIDE SEQUENCE [LARGE SCALE GENOMIC DNA]</scope>
    <source>
        <strain evidence="1 2">MUCL2830</strain>
    </source>
</reference>
<dbReference type="AlphaFoldDB" id="A0A4Y8CLD0"/>
<organism evidence="1 2">
    <name type="scientific">Botryotinia calthae</name>
    <dbReference type="NCBI Taxonomy" id="38488"/>
    <lineage>
        <taxon>Eukaryota</taxon>
        <taxon>Fungi</taxon>
        <taxon>Dikarya</taxon>
        <taxon>Ascomycota</taxon>
        <taxon>Pezizomycotina</taxon>
        <taxon>Leotiomycetes</taxon>
        <taxon>Helotiales</taxon>
        <taxon>Sclerotiniaceae</taxon>
        <taxon>Botryotinia</taxon>
    </lineage>
</organism>
<keyword evidence="2" id="KW-1185">Reference proteome</keyword>
<dbReference type="Proteomes" id="UP000297299">
    <property type="component" value="Unassembled WGS sequence"/>
</dbReference>
<evidence type="ECO:0000313" key="1">
    <source>
        <dbReference type="EMBL" id="TEY37830.1"/>
    </source>
</evidence>
<comment type="caution">
    <text evidence="1">The sequence shown here is derived from an EMBL/GenBank/DDBJ whole genome shotgun (WGS) entry which is preliminary data.</text>
</comment>
<dbReference type="EMBL" id="PHWZ01000503">
    <property type="protein sequence ID" value="TEY37830.1"/>
    <property type="molecule type" value="Genomic_DNA"/>
</dbReference>
<name>A0A4Y8CLD0_9HELO</name>
<sequence>MTFTRFNGPNIKATVRFSVITIEDFDLDLRLNPLTYISNIGNESDLRERAFTLQFPPQASCARRGRQQITQHGITPAQKNYLNGVDQNMHDSQFVGLASTLAGNATFSVEGLGQSNERNDLWLFISGECKIIALGLLACEEIQKSPFFSKISTPNETNVGIKMLQASCPTQPYQCRNQSILRAIEDL</sequence>
<protein>
    <submittedName>
        <fullName evidence="1">Uncharacterized protein</fullName>
    </submittedName>
</protein>
<proteinExistence type="predicted"/>
<evidence type="ECO:0000313" key="2">
    <source>
        <dbReference type="Proteomes" id="UP000297299"/>
    </source>
</evidence>
<dbReference type="OrthoDB" id="5340195at2759"/>
<accession>A0A4Y8CLD0</accession>